<organism evidence="1 2">
    <name type="scientific">Allobacillus saliphilus</name>
    <dbReference type="NCBI Taxonomy" id="2912308"/>
    <lineage>
        <taxon>Bacteria</taxon>
        <taxon>Bacillati</taxon>
        <taxon>Bacillota</taxon>
        <taxon>Bacilli</taxon>
        <taxon>Bacillales</taxon>
        <taxon>Bacillaceae</taxon>
        <taxon>Allobacillus</taxon>
    </lineage>
</organism>
<evidence type="ECO:0000313" key="1">
    <source>
        <dbReference type="EMBL" id="MBR7553451.1"/>
    </source>
</evidence>
<dbReference type="EMBL" id="JAGSIE010000012">
    <property type="protein sequence ID" value="MBR7553451.1"/>
    <property type="molecule type" value="Genomic_DNA"/>
</dbReference>
<accession>A0A941HS98</accession>
<sequence length="133" mass="16170">MRDFLWMNNKNLDNISLNNLEKKMNEKGFDDDFIKEIIQAFKQRIDKQGEKQFKNWLVNLHFNCPDEFQNEEKAVQVYDKYCSWIESEVNNLEDETKLSWERQTEDIKELDEKARKTQLVIRHRLSEIVLDLN</sequence>
<keyword evidence="2" id="KW-1185">Reference proteome</keyword>
<comment type="caution">
    <text evidence="1">The sequence shown here is derived from an EMBL/GenBank/DDBJ whole genome shotgun (WGS) entry which is preliminary data.</text>
</comment>
<dbReference type="Proteomes" id="UP000675431">
    <property type="component" value="Unassembled WGS sequence"/>
</dbReference>
<proteinExistence type="predicted"/>
<dbReference type="AlphaFoldDB" id="A0A941HS98"/>
<name>A0A941HS98_9BACI</name>
<evidence type="ECO:0000313" key="2">
    <source>
        <dbReference type="Proteomes" id="UP000675431"/>
    </source>
</evidence>
<reference evidence="1 2" key="1">
    <citation type="submission" date="2021-04" db="EMBL/GenBank/DDBJ databases">
        <title>Allobacillus sp. nov. SKP8-2 isolated from shrimp paste.</title>
        <authorList>
            <person name="Tanasupawat S."/>
            <person name="Yiamsombat S."/>
            <person name="Kanchanasin P."/>
            <person name="Kuncharoen N."/>
        </authorList>
    </citation>
    <scope>NUCLEOTIDE SEQUENCE [LARGE SCALE GENOMIC DNA]</scope>
    <source>
        <strain evidence="1 2">SKP8-2</strain>
    </source>
</reference>
<protein>
    <submittedName>
        <fullName evidence="1">Uncharacterized protein</fullName>
    </submittedName>
</protein>
<gene>
    <name evidence="1" type="ORF">KC820_04700</name>
</gene>